<dbReference type="SUPFAM" id="SSF53474">
    <property type="entry name" value="alpha/beta-Hydrolases"/>
    <property type="match status" value="1"/>
</dbReference>
<evidence type="ECO:0000313" key="4">
    <source>
        <dbReference type="EMBL" id="KAK4266977.1"/>
    </source>
</evidence>
<keyword evidence="5" id="KW-1185">Reference proteome</keyword>
<evidence type="ECO:0000259" key="3">
    <source>
        <dbReference type="Pfam" id="PF01764"/>
    </source>
</evidence>
<evidence type="ECO:0000256" key="1">
    <source>
        <dbReference type="ARBA" id="ARBA00022801"/>
    </source>
</evidence>
<dbReference type="InterPro" id="IPR002921">
    <property type="entry name" value="Fungal_lipase-type"/>
</dbReference>
<organism evidence="4 5">
    <name type="scientific">Acacia crassicarpa</name>
    <name type="common">northern wattle</name>
    <dbReference type="NCBI Taxonomy" id="499986"/>
    <lineage>
        <taxon>Eukaryota</taxon>
        <taxon>Viridiplantae</taxon>
        <taxon>Streptophyta</taxon>
        <taxon>Embryophyta</taxon>
        <taxon>Tracheophyta</taxon>
        <taxon>Spermatophyta</taxon>
        <taxon>Magnoliopsida</taxon>
        <taxon>eudicotyledons</taxon>
        <taxon>Gunneridae</taxon>
        <taxon>Pentapetalae</taxon>
        <taxon>rosids</taxon>
        <taxon>fabids</taxon>
        <taxon>Fabales</taxon>
        <taxon>Fabaceae</taxon>
        <taxon>Caesalpinioideae</taxon>
        <taxon>mimosoid clade</taxon>
        <taxon>Acacieae</taxon>
        <taxon>Acacia</taxon>
    </lineage>
</organism>
<keyword evidence="1" id="KW-0378">Hydrolase</keyword>
<name>A0AAE1MGR3_9FABA</name>
<dbReference type="PANTHER" id="PTHR46483">
    <property type="entry name" value="PHOSPHOLIPASE A1 PLIP2, CHLOROPLASTIC"/>
    <property type="match status" value="1"/>
</dbReference>
<feature type="region of interest" description="Disordered" evidence="2">
    <location>
        <begin position="268"/>
        <end position="298"/>
    </location>
</feature>
<dbReference type="EMBL" id="JAWXYG010000007">
    <property type="protein sequence ID" value="KAK4266977.1"/>
    <property type="molecule type" value="Genomic_DNA"/>
</dbReference>
<evidence type="ECO:0000313" key="5">
    <source>
        <dbReference type="Proteomes" id="UP001293593"/>
    </source>
</evidence>
<dbReference type="InterPro" id="IPR029058">
    <property type="entry name" value="AB_hydrolase_fold"/>
</dbReference>
<proteinExistence type="predicted"/>
<dbReference type="InterPro" id="IPR043367">
    <property type="entry name" value="PLIP1/2/3"/>
</dbReference>
<protein>
    <recommendedName>
        <fullName evidence="3">Fungal lipase-type domain-containing protein</fullName>
    </recommendedName>
</protein>
<dbReference type="Proteomes" id="UP001293593">
    <property type="component" value="Unassembled WGS sequence"/>
</dbReference>
<dbReference type="AlphaFoldDB" id="A0AAE1MGR3"/>
<reference evidence="4" key="1">
    <citation type="submission" date="2023-10" db="EMBL/GenBank/DDBJ databases">
        <title>Chromosome-level genome of the transformable northern wattle, Acacia crassicarpa.</title>
        <authorList>
            <person name="Massaro I."/>
            <person name="Sinha N.R."/>
            <person name="Poethig S."/>
            <person name="Leichty A.R."/>
        </authorList>
    </citation>
    <scope>NUCLEOTIDE SEQUENCE</scope>
    <source>
        <strain evidence="4">Acra3RX</strain>
        <tissue evidence="4">Leaf</tissue>
    </source>
</reference>
<comment type="caution">
    <text evidence="4">The sequence shown here is derived from an EMBL/GenBank/DDBJ whole genome shotgun (WGS) entry which is preliminary data.</text>
</comment>
<accession>A0AAE1MGR3</accession>
<feature type="region of interest" description="Disordered" evidence="2">
    <location>
        <begin position="331"/>
        <end position="361"/>
    </location>
</feature>
<gene>
    <name evidence="4" type="ORF">QN277_023830</name>
</gene>
<dbReference type="PANTHER" id="PTHR46483:SF1">
    <property type="entry name" value="PHOSPHOLIPASE A1 PLIP1, CHLOROPLASTIC"/>
    <property type="match status" value="1"/>
</dbReference>
<evidence type="ECO:0000256" key="2">
    <source>
        <dbReference type="SAM" id="MobiDB-lite"/>
    </source>
</evidence>
<feature type="domain" description="Fungal lipase-type" evidence="3">
    <location>
        <begin position="415"/>
        <end position="552"/>
    </location>
</feature>
<dbReference type="Pfam" id="PF01764">
    <property type="entry name" value="Lipase_3"/>
    <property type="match status" value="1"/>
</dbReference>
<dbReference type="Gene3D" id="3.40.50.1820">
    <property type="entry name" value="alpha/beta hydrolase"/>
    <property type="match status" value="1"/>
</dbReference>
<dbReference type="GO" id="GO:0008970">
    <property type="term" value="F:phospholipase A1 activity"/>
    <property type="evidence" value="ECO:0007669"/>
    <property type="project" value="InterPro"/>
</dbReference>
<feature type="compositionally biased region" description="Polar residues" evidence="2">
    <location>
        <begin position="331"/>
        <end position="348"/>
    </location>
</feature>
<dbReference type="GO" id="GO:0006629">
    <property type="term" value="P:lipid metabolic process"/>
    <property type="evidence" value="ECO:0007669"/>
    <property type="project" value="InterPro"/>
</dbReference>
<dbReference type="CDD" id="cd00519">
    <property type="entry name" value="Lipase_3"/>
    <property type="match status" value="1"/>
</dbReference>
<sequence length="716" mass="80146">MAYTTVSIPSYSAAAASATLMDKAKEQNGLRRSSSNNDLYRSYSQMRKSYSDNQLCRHAVTGGGVQATAPVEPKLKSSKSTGMIFPFQLSGSVLSNSLRSFLFDPETSKDMNLIEKEKDINVAEEGNKIESGVGDDVKRANWVERLMEINRHWRDRTVEENMDPDIINNKDEYDKCDCDDEDDGICMVDYQEQDEEEKVEQEEEEAIDRESFSKFLVRVPWSDTKLYSQLAFLSNMAYVIPQIKAEDLRRYYGLKWVTSSLEKKAEAAKMRTKLDQDSTQVPPASSSSEESSQDNSKKRPIIPASAAYEIAASAASYVQSRAKDLLSLGSVSQQDQLHNNNEDYNSSGRGRDGEVEDDAEEASRVAAYVAASTMTAVVAAGEREKQEAAKDLQSLHSSPCEWFVCDDLSTYTRCFVIQGSDSLGSWQANLLFEPTKFEDTNGLVHRGIYEAAKGIYEQFMPEIMEHLRRHGDRAKLQFTGHSLGGSLSLLVHLMLLKRKVVSPSTLRPVVTFGSPSVFCGGRQILEELGLDESIIHCVMMHRDIVPRAFSCNYPNHVAVLLKRLNGSFRSHPCLLKNKLLYSPMGKMFILQPDEKTSPAHPLLPSGCALYALDNTRFGYTSQVLKAFLNQPHPLQTLSAPTAYGSEGTILRDHDSSNYLKALNALLRRHSKVVGRRIGRQRVDNLWPLLTSPSPHSWSHEQSLQIHSFSKEIMTGV</sequence>